<dbReference type="GO" id="GO:0042277">
    <property type="term" value="F:peptide binding"/>
    <property type="evidence" value="ECO:0007669"/>
    <property type="project" value="TreeGrafter"/>
</dbReference>
<feature type="transmembrane region" description="Helical" evidence="10">
    <location>
        <begin position="360"/>
        <end position="385"/>
    </location>
</feature>
<reference evidence="12" key="2">
    <citation type="submission" date="2025-09" db="UniProtKB">
        <authorList>
            <consortium name="Ensembl"/>
        </authorList>
    </citation>
    <scope>IDENTIFICATION</scope>
</reference>
<dbReference type="SUPFAM" id="SSF81321">
    <property type="entry name" value="Family A G protein-coupled receptor-like"/>
    <property type="match status" value="1"/>
</dbReference>
<sequence length="451" mass="49848">MRLENVSTNMSGMQLGLSASPGEVNNSTEERNWSDNHIFPLSLQVVLTALLTLELGLGLSSNLVVLALYCAKSGLMSSVSNAVTVSLHILDVLICTACVPLTITLLLIPPGHALPLLCCSHEAGASFAGVATAASVLVVSLDRYDISVRPANRVLTPGRAAVTLAIVWSLSFLALLIPFIEINFSINIEEAEQEQWQNNTLLCLNRHAERGMYYHLLVQVPFFAITTVVMLVTYSKILQALNIRIGSRFSVTVPKRKNRRSKKSGQKRNHAGMALTNASTLRESTLSHSSGGQNNVVVGVRTSVSVIMALKRAVKRHRERRERQKRVFRMSLIIISTFLVCWTPISVLNTVILCLGPSDMLVDIRLCFLVMAYGTTIFHPLLYAFTRQKFQKVLKNKMKKRVVSVVEVDQLPPSGTVIHNSWVEPYRLRKTKHNGSSNVSDCCVSEMVSHT</sequence>
<dbReference type="AlphaFoldDB" id="A0A8C4R0F0"/>
<evidence type="ECO:0000313" key="13">
    <source>
        <dbReference type="Proteomes" id="UP000694388"/>
    </source>
</evidence>
<dbReference type="InterPro" id="IPR000276">
    <property type="entry name" value="GPCR_Rhodpsn"/>
</dbReference>
<evidence type="ECO:0000313" key="12">
    <source>
        <dbReference type="Ensembl" id="ENSEBUP00000021921.1"/>
    </source>
</evidence>
<evidence type="ECO:0000256" key="4">
    <source>
        <dbReference type="ARBA" id="ARBA00022794"/>
    </source>
</evidence>
<evidence type="ECO:0000256" key="3">
    <source>
        <dbReference type="ARBA" id="ARBA00022692"/>
    </source>
</evidence>
<dbReference type="OMA" id="FCWTPIT"/>
<evidence type="ECO:0000256" key="2">
    <source>
        <dbReference type="ARBA" id="ARBA00022475"/>
    </source>
</evidence>
<dbReference type="Pfam" id="PF00001">
    <property type="entry name" value="7tm_1"/>
    <property type="match status" value="1"/>
</dbReference>
<proteinExistence type="predicted"/>
<dbReference type="PANTHER" id="PTHR24241">
    <property type="entry name" value="NEUROPEPTIDE RECEPTOR-RELATED G-PROTEIN COUPLED RECEPTOR"/>
    <property type="match status" value="1"/>
</dbReference>
<feature type="transmembrane region" description="Helical" evidence="10">
    <location>
        <begin position="327"/>
        <end position="348"/>
    </location>
</feature>
<feature type="transmembrane region" description="Helical" evidence="10">
    <location>
        <begin position="82"/>
        <end position="108"/>
    </location>
</feature>
<dbReference type="InterPro" id="IPR017452">
    <property type="entry name" value="GPCR_Rhodpsn_7TM"/>
</dbReference>
<evidence type="ECO:0000256" key="10">
    <source>
        <dbReference type="SAM" id="Phobius"/>
    </source>
</evidence>
<dbReference type="Proteomes" id="UP000694388">
    <property type="component" value="Unplaced"/>
</dbReference>
<evidence type="ECO:0000256" key="8">
    <source>
        <dbReference type="ARBA" id="ARBA00070815"/>
    </source>
</evidence>
<evidence type="ECO:0000259" key="11">
    <source>
        <dbReference type="PROSITE" id="PS50262"/>
    </source>
</evidence>
<dbReference type="FunFam" id="1.20.1070.10:FF:000116">
    <property type="entry name" value="probable G-protein coupled receptor 22"/>
    <property type="match status" value="1"/>
</dbReference>
<reference evidence="12" key="1">
    <citation type="submission" date="2025-08" db="UniProtKB">
        <authorList>
            <consortium name="Ensembl"/>
        </authorList>
    </citation>
    <scope>IDENTIFICATION</scope>
</reference>
<keyword evidence="3 10" id="KW-0812">Transmembrane</keyword>
<feature type="region of interest" description="Disordered" evidence="9">
    <location>
        <begin position="1"/>
        <end position="26"/>
    </location>
</feature>
<dbReference type="CDD" id="cd00637">
    <property type="entry name" value="7tm_classA_rhodopsin-like"/>
    <property type="match status" value="1"/>
</dbReference>
<feature type="transmembrane region" description="Helical" evidence="10">
    <location>
        <begin position="114"/>
        <end position="139"/>
    </location>
</feature>
<dbReference type="GO" id="GO:0032870">
    <property type="term" value="P:cellular response to hormone stimulus"/>
    <property type="evidence" value="ECO:0007669"/>
    <property type="project" value="TreeGrafter"/>
</dbReference>
<evidence type="ECO:0000256" key="7">
    <source>
        <dbReference type="ARBA" id="ARBA00023170"/>
    </source>
</evidence>
<keyword evidence="2" id="KW-1003">Cell membrane</keyword>
<dbReference type="Gene3D" id="1.20.1070.10">
    <property type="entry name" value="Rhodopsin 7-helix transmembrane proteins"/>
    <property type="match status" value="2"/>
</dbReference>
<dbReference type="GO" id="GO:0030030">
    <property type="term" value="P:cell projection organization"/>
    <property type="evidence" value="ECO:0007669"/>
    <property type="project" value="UniProtKB-KW"/>
</dbReference>
<dbReference type="GO" id="GO:0005886">
    <property type="term" value="C:plasma membrane"/>
    <property type="evidence" value="ECO:0007669"/>
    <property type="project" value="UniProtKB-SubCell"/>
</dbReference>
<feature type="domain" description="G-protein coupled receptors family 1 profile" evidence="11">
    <location>
        <begin position="61"/>
        <end position="383"/>
    </location>
</feature>
<keyword evidence="6 10" id="KW-0472">Membrane</keyword>
<dbReference type="Ensembl" id="ENSEBUT00000022497.1">
    <property type="protein sequence ID" value="ENSEBUP00000021921.1"/>
    <property type="gene ID" value="ENSEBUG00000013525.1"/>
</dbReference>
<dbReference type="FunFam" id="1.20.1070.10:FF:000084">
    <property type="entry name" value="Probable G-protein coupled receptor 22"/>
    <property type="match status" value="1"/>
</dbReference>
<feature type="transmembrane region" description="Helical" evidence="10">
    <location>
        <begin position="212"/>
        <end position="234"/>
    </location>
</feature>
<feature type="transmembrane region" description="Helical" evidence="10">
    <location>
        <begin position="41"/>
        <end position="70"/>
    </location>
</feature>
<keyword evidence="5 10" id="KW-1133">Transmembrane helix</keyword>
<name>A0A8C4R0F0_EPTBU</name>
<organism evidence="12 13">
    <name type="scientific">Eptatretus burgeri</name>
    <name type="common">Inshore hagfish</name>
    <dbReference type="NCBI Taxonomy" id="7764"/>
    <lineage>
        <taxon>Eukaryota</taxon>
        <taxon>Metazoa</taxon>
        <taxon>Chordata</taxon>
        <taxon>Craniata</taxon>
        <taxon>Vertebrata</taxon>
        <taxon>Cyclostomata</taxon>
        <taxon>Myxini</taxon>
        <taxon>Myxiniformes</taxon>
        <taxon>Myxinidae</taxon>
        <taxon>Eptatretinae</taxon>
        <taxon>Eptatretus</taxon>
    </lineage>
</organism>
<evidence type="ECO:0000256" key="6">
    <source>
        <dbReference type="ARBA" id="ARBA00023136"/>
    </source>
</evidence>
<comment type="subcellular location">
    <subcellularLocation>
        <location evidence="1">Cell membrane</location>
        <topology evidence="1">Multi-pass membrane protein</topology>
    </subcellularLocation>
</comment>
<evidence type="ECO:0000256" key="5">
    <source>
        <dbReference type="ARBA" id="ARBA00022989"/>
    </source>
</evidence>
<accession>A0A8C4R0F0</accession>
<protein>
    <recommendedName>
        <fullName evidence="8">G-protein coupled receptor 22</fullName>
    </recommendedName>
</protein>
<dbReference type="GO" id="GO:0004930">
    <property type="term" value="F:G protein-coupled receptor activity"/>
    <property type="evidence" value="ECO:0007669"/>
    <property type="project" value="InterPro"/>
</dbReference>
<evidence type="ECO:0000256" key="9">
    <source>
        <dbReference type="SAM" id="MobiDB-lite"/>
    </source>
</evidence>
<keyword evidence="13" id="KW-1185">Reference proteome</keyword>
<keyword evidence="4" id="KW-0970">Cilium biogenesis/degradation</keyword>
<evidence type="ECO:0000256" key="1">
    <source>
        <dbReference type="ARBA" id="ARBA00004651"/>
    </source>
</evidence>
<dbReference type="PROSITE" id="PS50262">
    <property type="entry name" value="G_PROTEIN_RECEP_F1_2"/>
    <property type="match status" value="1"/>
</dbReference>
<keyword evidence="7" id="KW-0675">Receptor</keyword>
<feature type="compositionally biased region" description="Polar residues" evidence="9">
    <location>
        <begin position="1"/>
        <end position="12"/>
    </location>
</feature>
<feature type="transmembrane region" description="Helical" evidence="10">
    <location>
        <begin position="160"/>
        <end position="180"/>
    </location>
</feature>
<dbReference type="PANTHER" id="PTHR24241:SF1">
    <property type="entry name" value="G-PROTEIN COUPLED RECEPTOR 22"/>
    <property type="match status" value="1"/>
</dbReference>
<dbReference type="PRINTS" id="PR00237">
    <property type="entry name" value="GPCRRHODOPSN"/>
</dbReference>
<dbReference type="GeneTree" id="ENSGT00940000160690"/>